<reference evidence="1 2" key="1">
    <citation type="submission" date="2021-04" db="EMBL/GenBank/DDBJ databases">
        <authorList>
            <person name="De Guttry C."/>
            <person name="Zahm M."/>
            <person name="Klopp C."/>
            <person name="Cabau C."/>
            <person name="Louis A."/>
            <person name="Berthelot C."/>
            <person name="Parey E."/>
            <person name="Roest Crollius H."/>
            <person name="Montfort J."/>
            <person name="Robinson-Rechavi M."/>
            <person name="Bucao C."/>
            <person name="Bouchez O."/>
            <person name="Gislard M."/>
            <person name="Lluch J."/>
            <person name="Milhes M."/>
            <person name="Lampietro C."/>
            <person name="Lopez Roques C."/>
            <person name="Donnadieu C."/>
            <person name="Braasch I."/>
            <person name="Desvignes T."/>
            <person name="Postlethwait J."/>
            <person name="Bobe J."/>
            <person name="Wedekind C."/>
            <person name="Guiguen Y."/>
        </authorList>
    </citation>
    <scope>NUCLEOTIDE SEQUENCE [LARGE SCALE GENOMIC DNA]</scope>
    <source>
        <strain evidence="1">Cs_M1</strain>
        <tissue evidence="1">Blood</tissue>
    </source>
</reference>
<accession>A0AAN8QG41</accession>
<dbReference type="AlphaFoldDB" id="A0AAN8QG41"/>
<sequence>METAGELGTIMHSLRTTSFGCYLLLWCCKAYQNMSKYKEGALFELNMRRETWCRVEIDSKFWERAEKRHFDCHLQNTCDFKSLQAVTPEQRSAWTAAGHVTKYPERKHFEESHKAHLV</sequence>
<evidence type="ECO:0000313" key="1">
    <source>
        <dbReference type="EMBL" id="KAK6295233.1"/>
    </source>
</evidence>
<proteinExistence type="predicted"/>
<gene>
    <name evidence="1" type="ORF">J4Q44_G00344590</name>
</gene>
<comment type="caution">
    <text evidence="1">The sequence shown here is derived from an EMBL/GenBank/DDBJ whole genome shotgun (WGS) entry which is preliminary data.</text>
</comment>
<dbReference type="EMBL" id="JAGTTL010000034">
    <property type="protein sequence ID" value="KAK6295233.1"/>
    <property type="molecule type" value="Genomic_DNA"/>
</dbReference>
<evidence type="ECO:0000313" key="2">
    <source>
        <dbReference type="Proteomes" id="UP001356427"/>
    </source>
</evidence>
<organism evidence="1 2">
    <name type="scientific">Coregonus suidteri</name>
    <dbReference type="NCBI Taxonomy" id="861788"/>
    <lineage>
        <taxon>Eukaryota</taxon>
        <taxon>Metazoa</taxon>
        <taxon>Chordata</taxon>
        <taxon>Craniata</taxon>
        <taxon>Vertebrata</taxon>
        <taxon>Euteleostomi</taxon>
        <taxon>Actinopterygii</taxon>
        <taxon>Neopterygii</taxon>
        <taxon>Teleostei</taxon>
        <taxon>Protacanthopterygii</taxon>
        <taxon>Salmoniformes</taxon>
        <taxon>Salmonidae</taxon>
        <taxon>Coregoninae</taxon>
        <taxon>Coregonus</taxon>
    </lineage>
</organism>
<protein>
    <submittedName>
        <fullName evidence="1">Uncharacterized protein</fullName>
    </submittedName>
</protein>
<dbReference type="Proteomes" id="UP001356427">
    <property type="component" value="Unassembled WGS sequence"/>
</dbReference>
<keyword evidence="2" id="KW-1185">Reference proteome</keyword>
<name>A0AAN8QG41_9TELE</name>